<evidence type="ECO:0000259" key="6">
    <source>
        <dbReference type="Pfam" id="PF01243"/>
    </source>
</evidence>
<keyword evidence="4" id="KW-0288">FMN</keyword>
<evidence type="ECO:0000313" key="8">
    <source>
        <dbReference type="EMBL" id="MDI3386495.1"/>
    </source>
</evidence>
<sequence>MNEANPRRNEATAQTGAAAFRALLHAQRVWDVDHLPPFDPEAAPGSPTELFHSWFADACAAGQPEPHTMQLATADADGLPDVRTLMLHGAADGVWEFASHSGSRKGRQLAARPQAALHFYWPRLGRQIRVRGTVTTAPPERAQADLHARSTGALAAALVGRQSEPLGSAAELASASQSAWDRADRHPDTDVPTWTLYELTANELEFFQGDARRRHVRLRYRREGEGWSTGLLWP</sequence>
<dbReference type="EC" id="1.4.3.5" evidence="8"/>
<dbReference type="GO" id="GO:0004733">
    <property type="term" value="F:pyridoxamine phosphate oxidase activity"/>
    <property type="evidence" value="ECO:0007669"/>
    <property type="project" value="UniProtKB-EC"/>
</dbReference>
<dbReference type="RefSeq" id="WP_282512446.1">
    <property type="nucleotide sequence ID" value="NZ_JASCIR010000006.1"/>
</dbReference>
<keyword evidence="5 8" id="KW-0560">Oxidoreductase</keyword>
<evidence type="ECO:0000256" key="2">
    <source>
        <dbReference type="ARBA" id="ARBA00007301"/>
    </source>
</evidence>
<dbReference type="SUPFAM" id="SSF50475">
    <property type="entry name" value="FMN-binding split barrel"/>
    <property type="match status" value="1"/>
</dbReference>
<dbReference type="NCBIfam" id="NF004231">
    <property type="entry name" value="PRK05679.1"/>
    <property type="match status" value="1"/>
</dbReference>
<dbReference type="InterPro" id="IPR019576">
    <property type="entry name" value="Pyridoxamine_oxidase_dimer_C"/>
</dbReference>
<evidence type="ECO:0000256" key="3">
    <source>
        <dbReference type="ARBA" id="ARBA00022630"/>
    </source>
</evidence>
<comment type="similarity">
    <text evidence="2">Belongs to the pyridoxamine 5'-phosphate oxidase family.</text>
</comment>
<comment type="caution">
    <text evidence="8">The sequence shown here is derived from an EMBL/GenBank/DDBJ whole genome shotgun (WGS) entry which is preliminary data.</text>
</comment>
<comment type="cofactor">
    <cofactor evidence="1">
        <name>FMN</name>
        <dbReference type="ChEBI" id="CHEBI:58210"/>
    </cofactor>
</comment>
<feature type="domain" description="Pyridoxine 5'-phosphate oxidase dimerisation C-terminal" evidence="7">
    <location>
        <begin position="194"/>
        <end position="234"/>
    </location>
</feature>
<name>A0ABT6RPX7_9ACTN</name>
<evidence type="ECO:0000256" key="1">
    <source>
        <dbReference type="ARBA" id="ARBA00001917"/>
    </source>
</evidence>
<keyword evidence="9" id="KW-1185">Reference proteome</keyword>
<protein>
    <submittedName>
        <fullName evidence="8">Pyridoxal 5'-phosphate synthase</fullName>
        <ecNumber evidence="8">1.4.3.5</ecNumber>
    </submittedName>
</protein>
<dbReference type="PANTHER" id="PTHR10851">
    <property type="entry name" value="PYRIDOXINE-5-PHOSPHATE OXIDASE"/>
    <property type="match status" value="1"/>
</dbReference>
<dbReference type="PANTHER" id="PTHR10851:SF0">
    <property type="entry name" value="PYRIDOXINE-5'-PHOSPHATE OXIDASE"/>
    <property type="match status" value="1"/>
</dbReference>
<gene>
    <name evidence="8" type="ORF">QIS99_09750</name>
</gene>
<dbReference type="EMBL" id="JASCIR010000006">
    <property type="protein sequence ID" value="MDI3386495.1"/>
    <property type="molecule type" value="Genomic_DNA"/>
</dbReference>
<evidence type="ECO:0000259" key="7">
    <source>
        <dbReference type="Pfam" id="PF10590"/>
    </source>
</evidence>
<accession>A0ABT6RPX7</accession>
<dbReference type="Gene3D" id="2.30.110.10">
    <property type="entry name" value="Electron Transport, Fmn-binding Protein, Chain A"/>
    <property type="match status" value="1"/>
</dbReference>
<dbReference type="Pfam" id="PF10590">
    <property type="entry name" value="PNP_phzG_C"/>
    <property type="match status" value="1"/>
</dbReference>
<keyword evidence="3" id="KW-0285">Flavoprotein</keyword>
<dbReference type="InterPro" id="IPR011576">
    <property type="entry name" value="Pyridox_Oxase_N"/>
</dbReference>
<evidence type="ECO:0000256" key="4">
    <source>
        <dbReference type="ARBA" id="ARBA00022643"/>
    </source>
</evidence>
<evidence type="ECO:0000256" key="5">
    <source>
        <dbReference type="ARBA" id="ARBA00023002"/>
    </source>
</evidence>
<organism evidence="8 9">
    <name type="scientific">Streptomyces solicavernae</name>
    <dbReference type="NCBI Taxonomy" id="3043614"/>
    <lineage>
        <taxon>Bacteria</taxon>
        <taxon>Bacillati</taxon>
        <taxon>Actinomycetota</taxon>
        <taxon>Actinomycetes</taxon>
        <taxon>Kitasatosporales</taxon>
        <taxon>Streptomycetaceae</taxon>
        <taxon>Streptomyces</taxon>
    </lineage>
</organism>
<dbReference type="Proteomes" id="UP001224661">
    <property type="component" value="Unassembled WGS sequence"/>
</dbReference>
<feature type="domain" description="Pyridoxamine 5'-phosphate oxidase N-terminal" evidence="6">
    <location>
        <begin position="57"/>
        <end position="168"/>
    </location>
</feature>
<dbReference type="PIRSF" id="PIRSF000190">
    <property type="entry name" value="Pyd_amn-ph_oxd"/>
    <property type="match status" value="1"/>
</dbReference>
<proteinExistence type="inferred from homology"/>
<dbReference type="InterPro" id="IPR012349">
    <property type="entry name" value="Split_barrel_FMN-bd"/>
</dbReference>
<reference evidence="8 9" key="1">
    <citation type="submission" date="2023-05" db="EMBL/GenBank/DDBJ databases">
        <title>Draft genome sequence of Streptomyces sp. B-S-A8 isolated from a cave soil in Thailand.</title>
        <authorList>
            <person name="Chamroensaksri N."/>
            <person name="Muangham S."/>
        </authorList>
    </citation>
    <scope>NUCLEOTIDE SEQUENCE [LARGE SCALE GENOMIC DNA]</scope>
    <source>
        <strain evidence="8 9">B-S-A8</strain>
    </source>
</reference>
<dbReference type="InterPro" id="IPR000659">
    <property type="entry name" value="Pyridox_Oxase"/>
</dbReference>
<dbReference type="Pfam" id="PF01243">
    <property type="entry name" value="PNPOx_N"/>
    <property type="match status" value="1"/>
</dbReference>
<evidence type="ECO:0000313" key="9">
    <source>
        <dbReference type="Proteomes" id="UP001224661"/>
    </source>
</evidence>